<gene>
    <name evidence="1" type="ORF">ZEAMMB73_Zm00001d052235</name>
</gene>
<dbReference type="EMBL" id="CM000780">
    <property type="protein sequence ID" value="AQK56518.1"/>
    <property type="molecule type" value="Genomic_DNA"/>
</dbReference>
<protein>
    <submittedName>
        <fullName evidence="1">Uncharacterized protein</fullName>
    </submittedName>
</protein>
<dbReference type="InParanoid" id="A0A1D6QEF9"/>
<evidence type="ECO:0000313" key="1">
    <source>
        <dbReference type="EMBL" id="AQK56518.1"/>
    </source>
</evidence>
<organism evidence="1">
    <name type="scientific">Zea mays</name>
    <name type="common">Maize</name>
    <dbReference type="NCBI Taxonomy" id="4577"/>
    <lineage>
        <taxon>Eukaryota</taxon>
        <taxon>Viridiplantae</taxon>
        <taxon>Streptophyta</taxon>
        <taxon>Embryophyta</taxon>
        <taxon>Tracheophyta</taxon>
        <taxon>Spermatophyta</taxon>
        <taxon>Magnoliopsida</taxon>
        <taxon>Liliopsida</taxon>
        <taxon>Poales</taxon>
        <taxon>Poaceae</taxon>
        <taxon>PACMAD clade</taxon>
        <taxon>Panicoideae</taxon>
        <taxon>Andropogonodae</taxon>
        <taxon>Andropogoneae</taxon>
        <taxon>Tripsacinae</taxon>
        <taxon>Zea</taxon>
    </lineage>
</organism>
<accession>A0A1D6QEF9</accession>
<proteinExistence type="predicted"/>
<name>A0A1D6QEF9_MAIZE</name>
<reference evidence="1" key="1">
    <citation type="submission" date="2015-12" db="EMBL/GenBank/DDBJ databases">
        <title>Update maize B73 reference genome by single molecule sequencing technologies.</title>
        <authorList>
            <consortium name="Maize Genome Sequencing Project"/>
            <person name="Ware D."/>
        </authorList>
    </citation>
    <scope>NUCLEOTIDE SEQUENCE</scope>
    <source>
        <tissue evidence="1">Seedling</tissue>
    </source>
</reference>
<dbReference type="AlphaFoldDB" id="A0A1D6QEF9"/>
<sequence length="143" mass="15519">MAGVDLGSGAAPVQAARVIATGTLEANWWRWRWRLDWRWRMPESEPARPPRRLLPCALAEFVEPEGVESDRRLNGGGCAAGNIGNAAAQKALELHWVHGDSIRCADPWQTGRVHAEVKYPAFPSIALGASQRAGWVGTAAKGL</sequence>